<evidence type="ECO:0000256" key="1">
    <source>
        <dbReference type="ARBA" id="ARBA00005417"/>
    </source>
</evidence>
<evidence type="ECO:0000256" key="2">
    <source>
        <dbReference type="ARBA" id="ARBA00022448"/>
    </source>
</evidence>
<dbReference type="AlphaFoldDB" id="A0A1U7PM42"/>
<dbReference type="PROSITE" id="PS50893">
    <property type="entry name" value="ABC_TRANSPORTER_2"/>
    <property type="match status" value="1"/>
</dbReference>
<dbReference type="STRING" id="550447.SAMN05428946_1259"/>
<dbReference type="OrthoDB" id="9804819at2"/>
<evidence type="ECO:0000256" key="3">
    <source>
        <dbReference type="ARBA" id="ARBA00022741"/>
    </source>
</evidence>
<dbReference type="RefSeq" id="WP_076757559.1">
    <property type="nucleotide sequence ID" value="NZ_FTPL01000002.1"/>
</dbReference>
<dbReference type="InterPro" id="IPR003439">
    <property type="entry name" value="ABC_transporter-like_ATP-bd"/>
</dbReference>
<reference evidence="7" key="1">
    <citation type="submission" date="2017-01" db="EMBL/GenBank/DDBJ databases">
        <authorList>
            <person name="Varghese N."/>
            <person name="Submissions S."/>
        </authorList>
    </citation>
    <scope>NUCLEOTIDE SEQUENCE [LARGE SCALE GENOMIC DNA]</scope>
    <source>
        <strain evidence="7">MNA4</strain>
    </source>
</reference>
<accession>A0A1U7PM42</accession>
<dbReference type="Pfam" id="PF00005">
    <property type="entry name" value="ABC_tran"/>
    <property type="match status" value="1"/>
</dbReference>
<evidence type="ECO:0000313" key="7">
    <source>
        <dbReference type="Proteomes" id="UP000187550"/>
    </source>
</evidence>
<sequence length="213" mass="23611">MIVEMVNVTKDMKGHKILNGINFTIETPGVYGVVGRNGSGKSVLFKTIAGLLQPTIGNVKVFGELVGKGSFPKDFGALFDTPGFVPRYSALDNLKLLASIKGVVKEEEIREVIKVVGLEPDDRRPVRKYSLGMKQRLGIAQAIMEHPKLLVLDEPMNGLDESGVQEVRKVINEFKSEGTTVLLASHNREDIELLCDQVYLMEQGELRVFREDV</sequence>
<name>A0A1U7PM42_9BACI</name>
<dbReference type="EMBL" id="FTPL01000002">
    <property type="protein sequence ID" value="SIT79806.1"/>
    <property type="molecule type" value="Genomic_DNA"/>
</dbReference>
<dbReference type="SMART" id="SM00382">
    <property type="entry name" value="AAA"/>
    <property type="match status" value="1"/>
</dbReference>
<dbReference type="InterPro" id="IPR027417">
    <property type="entry name" value="P-loop_NTPase"/>
</dbReference>
<evidence type="ECO:0000313" key="6">
    <source>
        <dbReference type="EMBL" id="SIT79806.1"/>
    </source>
</evidence>
<proteinExistence type="inferred from homology"/>
<dbReference type="Proteomes" id="UP000187550">
    <property type="component" value="Unassembled WGS sequence"/>
</dbReference>
<dbReference type="InterPro" id="IPR017871">
    <property type="entry name" value="ABC_transporter-like_CS"/>
</dbReference>
<dbReference type="PROSITE" id="PS00211">
    <property type="entry name" value="ABC_TRANSPORTER_1"/>
    <property type="match status" value="1"/>
</dbReference>
<dbReference type="Gene3D" id="3.40.50.300">
    <property type="entry name" value="P-loop containing nucleotide triphosphate hydrolases"/>
    <property type="match status" value="1"/>
</dbReference>
<dbReference type="InterPro" id="IPR003593">
    <property type="entry name" value="AAA+_ATPase"/>
</dbReference>
<dbReference type="PANTHER" id="PTHR43335:SF4">
    <property type="entry name" value="ABC TRANSPORTER, ATP-BINDING PROTEIN"/>
    <property type="match status" value="1"/>
</dbReference>
<dbReference type="GO" id="GO:0005524">
    <property type="term" value="F:ATP binding"/>
    <property type="evidence" value="ECO:0007669"/>
    <property type="project" value="UniProtKB-KW"/>
</dbReference>
<keyword evidence="4 6" id="KW-0067">ATP-binding</keyword>
<organism evidence="6 7">
    <name type="scientific">Edaphobacillus lindanitolerans</name>
    <dbReference type="NCBI Taxonomy" id="550447"/>
    <lineage>
        <taxon>Bacteria</taxon>
        <taxon>Bacillati</taxon>
        <taxon>Bacillota</taxon>
        <taxon>Bacilli</taxon>
        <taxon>Bacillales</taxon>
        <taxon>Bacillaceae</taxon>
        <taxon>Edaphobacillus</taxon>
    </lineage>
</organism>
<gene>
    <name evidence="6" type="ORF">SAMN05428946_1259</name>
</gene>
<dbReference type="SUPFAM" id="SSF52540">
    <property type="entry name" value="P-loop containing nucleoside triphosphate hydrolases"/>
    <property type="match status" value="1"/>
</dbReference>
<feature type="domain" description="ABC transporter" evidence="5">
    <location>
        <begin position="3"/>
        <end position="213"/>
    </location>
</feature>
<protein>
    <submittedName>
        <fullName evidence="6">ABC-2 type transport system ATP-binding protein</fullName>
    </submittedName>
</protein>
<dbReference type="GO" id="GO:0016887">
    <property type="term" value="F:ATP hydrolysis activity"/>
    <property type="evidence" value="ECO:0007669"/>
    <property type="project" value="InterPro"/>
</dbReference>
<keyword evidence="3" id="KW-0547">Nucleotide-binding</keyword>
<evidence type="ECO:0000256" key="4">
    <source>
        <dbReference type="ARBA" id="ARBA00022840"/>
    </source>
</evidence>
<comment type="similarity">
    <text evidence="1">Belongs to the ABC transporter superfamily.</text>
</comment>
<dbReference type="PANTHER" id="PTHR43335">
    <property type="entry name" value="ABC TRANSPORTER, ATP-BINDING PROTEIN"/>
    <property type="match status" value="1"/>
</dbReference>
<keyword evidence="2" id="KW-0813">Transport</keyword>
<evidence type="ECO:0000259" key="5">
    <source>
        <dbReference type="PROSITE" id="PS50893"/>
    </source>
</evidence>
<keyword evidence="7" id="KW-1185">Reference proteome</keyword>